<gene>
    <name evidence="2" type="ORF">HK100_012196</name>
</gene>
<evidence type="ECO:0000313" key="2">
    <source>
        <dbReference type="EMBL" id="KAJ3121877.1"/>
    </source>
</evidence>
<keyword evidence="3" id="KW-1185">Reference proteome</keyword>
<dbReference type="EMBL" id="JADGJH010000848">
    <property type="protein sequence ID" value="KAJ3121877.1"/>
    <property type="molecule type" value="Genomic_DNA"/>
</dbReference>
<evidence type="ECO:0000313" key="3">
    <source>
        <dbReference type="Proteomes" id="UP001211907"/>
    </source>
</evidence>
<keyword evidence="1" id="KW-0472">Membrane</keyword>
<dbReference type="Proteomes" id="UP001211907">
    <property type="component" value="Unassembled WGS sequence"/>
</dbReference>
<evidence type="ECO:0000256" key="1">
    <source>
        <dbReference type="SAM" id="Phobius"/>
    </source>
</evidence>
<sequence>MYDWPSLVRKAAKKSEHDDFFPKSKKAVIPRFVTRFCIKRQKQEVFTGRTDEITGNPFLVVDESDGPGSNDDQTSLFLSVSKEPNILGEDSKVVFAEPVNNSEKTWSWSDSDTEDEEFIAVSSSPHSNDSLSSENSFTEILKPFLKRRDSSTNSVLPSGKEQWLKVAEHSWMLNIDSDSAMMGFSEDDKLHIRKPWATHRLSEKNFSAVSHPELNADYASCKKELEYLELMFSRDADCEELYTYLLSGPILREGESLKNFEFWMDDDITVKEAEYFRNLWDKVFSIRPTGIKTTPTETTMKPSKFRKLNTKERTNIRGLESDVSWQSKTGIILCWGEGQPGDWTDNRLEAESALKSLKGAKDCIDDIIRDYGHNVEIFSMTLLGLFPLNFQGFLIVTQILKNFLGFLVSLNLALHFMFT</sequence>
<keyword evidence="1" id="KW-1133">Transmembrane helix</keyword>
<dbReference type="AlphaFoldDB" id="A0AAD5T2P2"/>
<feature type="transmembrane region" description="Helical" evidence="1">
    <location>
        <begin position="403"/>
        <end position="418"/>
    </location>
</feature>
<organism evidence="2 3">
    <name type="scientific">Physocladia obscura</name>
    <dbReference type="NCBI Taxonomy" id="109957"/>
    <lineage>
        <taxon>Eukaryota</taxon>
        <taxon>Fungi</taxon>
        <taxon>Fungi incertae sedis</taxon>
        <taxon>Chytridiomycota</taxon>
        <taxon>Chytridiomycota incertae sedis</taxon>
        <taxon>Chytridiomycetes</taxon>
        <taxon>Chytridiales</taxon>
        <taxon>Chytriomycetaceae</taxon>
        <taxon>Physocladia</taxon>
    </lineage>
</organism>
<reference evidence="2" key="1">
    <citation type="submission" date="2020-05" db="EMBL/GenBank/DDBJ databases">
        <title>Phylogenomic resolution of chytrid fungi.</title>
        <authorList>
            <person name="Stajich J.E."/>
            <person name="Amses K."/>
            <person name="Simmons R."/>
            <person name="Seto K."/>
            <person name="Myers J."/>
            <person name="Bonds A."/>
            <person name="Quandt C.A."/>
            <person name="Barry K."/>
            <person name="Liu P."/>
            <person name="Grigoriev I."/>
            <person name="Longcore J.E."/>
            <person name="James T.Y."/>
        </authorList>
    </citation>
    <scope>NUCLEOTIDE SEQUENCE</scope>
    <source>
        <strain evidence="2">JEL0513</strain>
    </source>
</reference>
<proteinExistence type="predicted"/>
<comment type="caution">
    <text evidence="2">The sequence shown here is derived from an EMBL/GenBank/DDBJ whole genome shotgun (WGS) entry which is preliminary data.</text>
</comment>
<protein>
    <submittedName>
        <fullName evidence="2">Uncharacterized protein</fullName>
    </submittedName>
</protein>
<name>A0AAD5T2P2_9FUNG</name>
<accession>A0AAD5T2P2</accession>
<keyword evidence="1" id="KW-0812">Transmembrane</keyword>